<keyword evidence="1" id="KW-0812">Transmembrane</keyword>
<evidence type="ECO:0000313" key="3">
    <source>
        <dbReference type="Proteomes" id="UP000184612"/>
    </source>
</evidence>
<keyword evidence="1" id="KW-1133">Transmembrane helix</keyword>
<dbReference type="Proteomes" id="UP000184612">
    <property type="component" value="Unassembled WGS sequence"/>
</dbReference>
<gene>
    <name evidence="2" type="ORF">SAMN02745217_04679</name>
</gene>
<dbReference type="STRING" id="1121345.SAMN02745217_04679"/>
<dbReference type="OrthoDB" id="9986774at2"/>
<reference evidence="2 3" key="1">
    <citation type="submission" date="2016-12" db="EMBL/GenBank/DDBJ databases">
        <authorList>
            <person name="Song W.-J."/>
            <person name="Kurnit D.M."/>
        </authorList>
    </citation>
    <scope>NUCLEOTIDE SEQUENCE [LARGE SCALE GENOMIC DNA]</scope>
    <source>
        <strain evidence="2 3">DSM 12503</strain>
    </source>
</reference>
<keyword evidence="1" id="KW-0472">Membrane</keyword>
<feature type="transmembrane region" description="Helical" evidence="1">
    <location>
        <begin position="51"/>
        <end position="74"/>
    </location>
</feature>
<keyword evidence="3" id="KW-1185">Reference proteome</keyword>
<dbReference type="EMBL" id="FRFD01000019">
    <property type="protein sequence ID" value="SHO54222.1"/>
    <property type="molecule type" value="Genomic_DNA"/>
</dbReference>
<dbReference type="RefSeq" id="WP_073591276.1">
    <property type="nucleotide sequence ID" value="NZ_FRFD01000019.1"/>
</dbReference>
<evidence type="ECO:0000313" key="2">
    <source>
        <dbReference type="EMBL" id="SHO54222.1"/>
    </source>
</evidence>
<feature type="transmembrane region" description="Helical" evidence="1">
    <location>
        <begin position="21"/>
        <end position="39"/>
    </location>
</feature>
<evidence type="ECO:0000256" key="1">
    <source>
        <dbReference type="SAM" id="Phobius"/>
    </source>
</evidence>
<name>A0A1M7YNL1_9FIRM</name>
<accession>A0A1M7YNL1</accession>
<dbReference type="AlphaFoldDB" id="A0A1M7YNL1"/>
<proteinExistence type="predicted"/>
<protein>
    <submittedName>
        <fullName evidence="2">Uncharacterized protein</fullName>
    </submittedName>
</protein>
<sequence>MRKNKTKETSLKDLEKLLKPKLIAHICYGLIYIGPYLHLYLIHIEKSYERLLTATILTGICLPLFTLNWVWYFYELKHYKSAAKELYEESIINMEECNSKEEV</sequence>
<organism evidence="2 3">
    <name type="scientific">Anaerocolumna xylanovorans DSM 12503</name>
    <dbReference type="NCBI Taxonomy" id="1121345"/>
    <lineage>
        <taxon>Bacteria</taxon>
        <taxon>Bacillati</taxon>
        <taxon>Bacillota</taxon>
        <taxon>Clostridia</taxon>
        <taxon>Lachnospirales</taxon>
        <taxon>Lachnospiraceae</taxon>
        <taxon>Anaerocolumna</taxon>
    </lineage>
</organism>